<dbReference type="EMBL" id="KZ502191">
    <property type="protein sequence ID" value="PKU82511.1"/>
    <property type="molecule type" value="Genomic_DNA"/>
</dbReference>
<name>A0A2I0X3P4_9ASPA</name>
<feature type="compositionally biased region" description="Polar residues" evidence="1">
    <location>
        <begin position="89"/>
        <end position="111"/>
    </location>
</feature>
<proteinExistence type="predicted"/>
<keyword evidence="3" id="KW-1185">Reference proteome</keyword>
<evidence type="ECO:0000313" key="2">
    <source>
        <dbReference type="EMBL" id="PKU82511.1"/>
    </source>
</evidence>
<dbReference type="PANTHER" id="PTHR46136:SF19">
    <property type="entry name" value="TRANSCRIPTION FACTOR GTE12"/>
    <property type="match status" value="1"/>
</dbReference>
<dbReference type="AlphaFoldDB" id="A0A2I0X3P4"/>
<evidence type="ECO:0000256" key="1">
    <source>
        <dbReference type="SAM" id="MobiDB-lite"/>
    </source>
</evidence>
<sequence>MMAFNRGNFNMKKVPLLSFNLRSLSTAKKISLKEKLMTELALVRSVIDKIGGDISKKEQCCKRASNKTIRSNSTKQQQVPANKKRKSSELTQANPNKNLSEVATNIDSKNSAGALRKKRSSDSNGFDESECKKLVSPTKSVRAAMLKDRFADTIMKAQLELPNIGSKERAFRMPQEKEKLTKVCNEEEIKIEAQIKSVVNQKAKSELRMKIKKEREASRLALEKMEATIEMNDYKKVMKELKDLGCQNISFYVLREFGLFLKDEDFDDHKPAQISALKNDEIEEREIVI</sequence>
<protein>
    <submittedName>
        <fullName evidence="2">Transcription factor GTE11</fullName>
    </submittedName>
</protein>
<dbReference type="InterPro" id="IPR052442">
    <property type="entry name" value="Env_Response_Regulator"/>
</dbReference>
<dbReference type="Proteomes" id="UP000233837">
    <property type="component" value="Unassembled WGS sequence"/>
</dbReference>
<reference evidence="2 3" key="2">
    <citation type="journal article" date="2017" name="Nature">
        <title>The Apostasia genome and the evolution of orchids.</title>
        <authorList>
            <person name="Zhang G.Q."/>
            <person name="Liu K.W."/>
            <person name="Li Z."/>
            <person name="Lohaus R."/>
            <person name="Hsiao Y.Y."/>
            <person name="Niu S.C."/>
            <person name="Wang J.Y."/>
            <person name="Lin Y.C."/>
            <person name="Xu Q."/>
            <person name="Chen L.J."/>
            <person name="Yoshida K."/>
            <person name="Fujiwara S."/>
            <person name="Wang Z.W."/>
            <person name="Zhang Y.Q."/>
            <person name="Mitsuda N."/>
            <person name="Wang M."/>
            <person name="Liu G.H."/>
            <person name="Pecoraro L."/>
            <person name="Huang H.X."/>
            <person name="Xiao X.J."/>
            <person name="Lin M."/>
            <person name="Wu X.Y."/>
            <person name="Wu W.L."/>
            <person name="Chen Y.Y."/>
            <person name="Chang S.B."/>
            <person name="Sakamoto S."/>
            <person name="Ohme-Takagi M."/>
            <person name="Yagi M."/>
            <person name="Zeng S.J."/>
            <person name="Shen C.Y."/>
            <person name="Yeh C.M."/>
            <person name="Luo Y.B."/>
            <person name="Tsai W.C."/>
            <person name="Van de Peer Y."/>
            <person name="Liu Z.J."/>
        </authorList>
    </citation>
    <scope>NUCLEOTIDE SEQUENCE [LARGE SCALE GENOMIC DNA]</scope>
    <source>
        <tissue evidence="2">The whole plant</tissue>
    </source>
</reference>
<gene>
    <name evidence="2" type="primary">GTE11</name>
    <name evidence="2" type="ORF">MA16_Dca005516</name>
</gene>
<evidence type="ECO:0000313" key="3">
    <source>
        <dbReference type="Proteomes" id="UP000233837"/>
    </source>
</evidence>
<accession>A0A2I0X3P4</accession>
<feature type="region of interest" description="Disordered" evidence="1">
    <location>
        <begin position="63"/>
        <end position="131"/>
    </location>
</feature>
<reference evidence="2 3" key="1">
    <citation type="journal article" date="2016" name="Sci. Rep.">
        <title>The Dendrobium catenatum Lindl. genome sequence provides insights into polysaccharide synthase, floral development and adaptive evolution.</title>
        <authorList>
            <person name="Zhang G.Q."/>
            <person name="Xu Q."/>
            <person name="Bian C."/>
            <person name="Tsai W.C."/>
            <person name="Yeh C.M."/>
            <person name="Liu K.W."/>
            <person name="Yoshida K."/>
            <person name="Zhang L.S."/>
            <person name="Chang S.B."/>
            <person name="Chen F."/>
            <person name="Shi Y."/>
            <person name="Su Y.Y."/>
            <person name="Zhang Y.Q."/>
            <person name="Chen L.J."/>
            <person name="Yin Y."/>
            <person name="Lin M."/>
            <person name="Huang H."/>
            <person name="Deng H."/>
            <person name="Wang Z.W."/>
            <person name="Zhu S.L."/>
            <person name="Zhao X."/>
            <person name="Deng C."/>
            <person name="Niu S.C."/>
            <person name="Huang J."/>
            <person name="Wang M."/>
            <person name="Liu G.H."/>
            <person name="Yang H.J."/>
            <person name="Xiao X.J."/>
            <person name="Hsiao Y.Y."/>
            <person name="Wu W.L."/>
            <person name="Chen Y.Y."/>
            <person name="Mitsuda N."/>
            <person name="Ohme-Takagi M."/>
            <person name="Luo Y.B."/>
            <person name="Van de Peer Y."/>
            <person name="Liu Z.J."/>
        </authorList>
    </citation>
    <scope>NUCLEOTIDE SEQUENCE [LARGE SCALE GENOMIC DNA]</scope>
    <source>
        <tissue evidence="2">The whole plant</tissue>
    </source>
</reference>
<dbReference type="PANTHER" id="PTHR46136">
    <property type="entry name" value="TRANSCRIPTION FACTOR GTE8"/>
    <property type="match status" value="1"/>
</dbReference>
<organism evidence="2 3">
    <name type="scientific">Dendrobium catenatum</name>
    <dbReference type="NCBI Taxonomy" id="906689"/>
    <lineage>
        <taxon>Eukaryota</taxon>
        <taxon>Viridiplantae</taxon>
        <taxon>Streptophyta</taxon>
        <taxon>Embryophyta</taxon>
        <taxon>Tracheophyta</taxon>
        <taxon>Spermatophyta</taxon>
        <taxon>Magnoliopsida</taxon>
        <taxon>Liliopsida</taxon>
        <taxon>Asparagales</taxon>
        <taxon>Orchidaceae</taxon>
        <taxon>Epidendroideae</taxon>
        <taxon>Malaxideae</taxon>
        <taxon>Dendrobiinae</taxon>
        <taxon>Dendrobium</taxon>
    </lineage>
</organism>
<dbReference type="STRING" id="906689.A0A2I0X3P4"/>
<feature type="compositionally biased region" description="Polar residues" evidence="1">
    <location>
        <begin position="66"/>
        <end position="80"/>
    </location>
</feature>